<evidence type="ECO:0000256" key="8">
    <source>
        <dbReference type="ARBA" id="ARBA00022842"/>
    </source>
</evidence>
<evidence type="ECO:0000256" key="4">
    <source>
        <dbReference type="ARBA" id="ARBA00022695"/>
    </source>
</evidence>
<gene>
    <name evidence="11" type="ORF">JJE72_06220</name>
</gene>
<dbReference type="SMART" id="SM00530">
    <property type="entry name" value="HTH_XRE"/>
    <property type="match status" value="1"/>
</dbReference>
<organism evidence="11 12">
    <name type="scientific">Sinomonas cellulolyticus</name>
    <dbReference type="NCBI Taxonomy" id="2801916"/>
    <lineage>
        <taxon>Bacteria</taxon>
        <taxon>Bacillati</taxon>
        <taxon>Actinomycetota</taxon>
        <taxon>Actinomycetes</taxon>
        <taxon>Micrococcales</taxon>
        <taxon>Micrococcaceae</taxon>
        <taxon>Sinomonas</taxon>
    </lineage>
</organism>
<name>A0ABS1K2G4_9MICC</name>
<dbReference type="InterPro" id="IPR043519">
    <property type="entry name" value="NT_sf"/>
</dbReference>
<protein>
    <submittedName>
        <fullName evidence="11">Helix-turn-helix domain-containing protein</fullName>
    </submittedName>
</protein>
<dbReference type="Pfam" id="PF01381">
    <property type="entry name" value="HTH_3"/>
    <property type="match status" value="1"/>
</dbReference>
<dbReference type="Gene3D" id="1.10.260.40">
    <property type="entry name" value="lambda repressor-like DNA-binding domains"/>
    <property type="match status" value="1"/>
</dbReference>
<evidence type="ECO:0000256" key="2">
    <source>
        <dbReference type="ARBA" id="ARBA00022649"/>
    </source>
</evidence>
<dbReference type="InterPro" id="IPR002934">
    <property type="entry name" value="Polymerase_NTP_transf_dom"/>
</dbReference>
<sequence length="220" mass="23250">MAPIGWRCAVGLGQVVVVHSGASFPRLVDHAHVSDAVRTPARGIAHDGGCSAAVVRSPEPEVRGARHITRYNPCVEEVRRLRLAAGLTQAELAARSGVAQPNIAAYESGQRTPSAAMLSRLRLAAPPRPSAVLAEKHAQILATAKEHKAENVRVFGSVARGEDTSGSDLDLLVTLAPDATVFDLAELIVELEDLTGLRVDVISERGLRPGSTIRDEAVAL</sequence>
<dbReference type="PANTHER" id="PTHR33571:SF12">
    <property type="entry name" value="BSL3053 PROTEIN"/>
    <property type="match status" value="1"/>
</dbReference>
<dbReference type="CDD" id="cd00093">
    <property type="entry name" value="HTH_XRE"/>
    <property type="match status" value="1"/>
</dbReference>
<reference evidence="11 12" key="1">
    <citation type="submission" date="2021-01" db="EMBL/GenBank/DDBJ databases">
        <title>Genome public.</title>
        <authorList>
            <person name="Liu C."/>
            <person name="Sun Q."/>
        </authorList>
    </citation>
    <scope>NUCLEOTIDE SEQUENCE [LARGE SCALE GENOMIC DNA]</scope>
    <source>
        <strain evidence="11 12">JC656</strain>
    </source>
</reference>
<dbReference type="PANTHER" id="PTHR33571">
    <property type="entry name" value="SSL8005 PROTEIN"/>
    <property type="match status" value="1"/>
</dbReference>
<dbReference type="PROSITE" id="PS50943">
    <property type="entry name" value="HTH_CROC1"/>
    <property type="match status" value="1"/>
</dbReference>
<evidence type="ECO:0000256" key="3">
    <source>
        <dbReference type="ARBA" id="ARBA00022679"/>
    </source>
</evidence>
<evidence type="ECO:0000313" key="11">
    <source>
        <dbReference type="EMBL" id="MBL0705102.1"/>
    </source>
</evidence>
<dbReference type="InterPro" id="IPR010982">
    <property type="entry name" value="Lambda_DNA-bd_dom_sf"/>
</dbReference>
<dbReference type="EMBL" id="JAERRC010000018">
    <property type="protein sequence ID" value="MBL0705102.1"/>
    <property type="molecule type" value="Genomic_DNA"/>
</dbReference>
<evidence type="ECO:0000256" key="5">
    <source>
        <dbReference type="ARBA" id="ARBA00022723"/>
    </source>
</evidence>
<evidence type="ECO:0000256" key="9">
    <source>
        <dbReference type="ARBA" id="ARBA00038276"/>
    </source>
</evidence>
<comment type="similarity">
    <text evidence="9">Belongs to the MntA antitoxin family.</text>
</comment>
<comment type="caution">
    <text evidence="11">The sequence shown here is derived from an EMBL/GenBank/DDBJ whole genome shotgun (WGS) entry which is preliminary data.</text>
</comment>
<keyword evidence="12" id="KW-1185">Reference proteome</keyword>
<dbReference type="SUPFAM" id="SSF81301">
    <property type="entry name" value="Nucleotidyltransferase"/>
    <property type="match status" value="1"/>
</dbReference>
<dbReference type="InterPro" id="IPR052038">
    <property type="entry name" value="Type-VII_TA_antitoxin"/>
</dbReference>
<proteinExistence type="inferred from homology"/>
<keyword evidence="4" id="KW-0548">Nucleotidyltransferase</keyword>
<dbReference type="Proteomes" id="UP000639051">
    <property type="component" value="Unassembled WGS sequence"/>
</dbReference>
<dbReference type="SUPFAM" id="SSF47413">
    <property type="entry name" value="lambda repressor-like DNA-binding domains"/>
    <property type="match status" value="1"/>
</dbReference>
<evidence type="ECO:0000256" key="7">
    <source>
        <dbReference type="ARBA" id="ARBA00022840"/>
    </source>
</evidence>
<evidence type="ECO:0000259" key="10">
    <source>
        <dbReference type="PROSITE" id="PS50943"/>
    </source>
</evidence>
<evidence type="ECO:0000256" key="6">
    <source>
        <dbReference type="ARBA" id="ARBA00022741"/>
    </source>
</evidence>
<keyword evidence="8" id="KW-0460">Magnesium</keyword>
<dbReference type="Pfam" id="PF01909">
    <property type="entry name" value="NTP_transf_2"/>
    <property type="match status" value="1"/>
</dbReference>
<evidence type="ECO:0000313" key="12">
    <source>
        <dbReference type="Proteomes" id="UP000639051"/>
    </source>
</evidence>
<keyword evidence="7" id="KW-0067">ATP-binding</keyword>
<dbReference type="CDD" id="cd05403">
    <property type="entry name" value="NT_KNTase_like"/>
    <property type="match status" value="1"/>
</dbReference>
<evidence type="ECO:0000256" key="1">
    <source>
        <dbReference type="ARBA" id="ARBA00001946"/>
    </source>
</evidence>
<feature type="domain" description="HTH cro/C1-type" evidence="10">
    <location>
        <begin position="78"/>
        <end position="121"/>
    </location>
</feature>
<comment type="cofactor">
    <cofactor evidence="1">
        <name>Mg(2+)</name>
        <dbReference type="ChEBI" id="CHEBI:18420"/>
    </cofactor>
</comment>
<keyword evidence="3" id="KW-0808">Transferase</keyword>
<dbReference type="Gene3D" id="3.30.460.10">
    <property type="entry name" value="Beta Polymerase, domain 2"/>
    <property type="match status" value="1"/>
</dbReference>
<accession>A0ABS1K2G4</accession>
<keyword evidence="6" id="KW-0547">Nucleotide-binding</keyword>
<dbReference type="InterPro" id="IPR001387">
    <property type="entry name" value="Cro/C1-type_HTH"/>
</dbReference>
<keyword evidence="2" id="KW-1277">Toxin-antitoxin system</keyword>
<keyword evidence="5" id="KW-0479">Metal-binding</keyword>